<dbReference type="EMBL" id="FOSV01000006">
    <property type="protein sequence ID" value="SFK96463.1"/>
    <property type="molecule type" value="Genomic_DNA"/>
</dbReference>
<dbReference type="STRING" id="414703.SAMN04488125_106192"/>
<keyword evidence="5 7" id="KW-1133">Transmembrane helix</keyword>
<keyword evidence="10" id="KW-1185">Reference proteome</keyword>
<feature type="domain" description="Type II secretion system protein GspF" evidence="8">
    <location>
        <begin position="71"/>
        <end position="193"/>
    </location>
</feature>
<keyword evidence="6 7" id="KW-0472">Membrane</keyword>
<dbReference type="RefSeq" id="WP_091945036.1">
    <property type="nucleotide sequence ID" value="NZ_FOSV01000006.1"/>
</dbReference>
<comment type="similarity">
    <text evidence="2">Belongs to the GSP F family.</text>
</comment>
<dbReference type="Proteomes" id="UP000198804">
    <property type="component" value="Unassembled WGS sequence"/>
</dbReference>
<dbReference type="GO" id="GO:0015628">
    <property type="term" value="P:protein secretion by the type II secretion system"/>
    <property type="evidence" value="ECO:0007669"/>
    <property type="project" value="TreeGrafter"/>
</dbReference>
<protein>
    <submittedName>
        <fullName evidence="9">General secretion pathway protein F</fullName>
    </submittedName>
</protein>
<feature type="transmembrane region" description="Helical" evidence="7">
    <location>
        <begin position="369"/>
        <end position="396"/>
    </location>
</feature>
<evidence type="ECO:0000259" key="8">
    <source>
        <dbReference type="Pfam" id="PF00482"/>
    </source>
</evidence>
<evidence type="ECO:0000256" key="4">
    <source>
        <dbReference type="ARBA" id="ARBA00022692"/>
    </source>
</evidence>
<evidence type="ECO:0000313" key="9">
    <source>
        <dbReference type="EMBL" id="SFK96463.1"/>
    </source>
</evidence>
<dbReference type="PANTHER" id="PTHR30012:SF0">
    <property type="entry name" value="TYPE II SECRETION SYSTEM PROTEIN F-RELATED"/>
    <property type="match status" value="1"/>
</dbReference>
<evidence type="ECO:0000256" key="3">
    <source>
        <dbReference type="ARBA" id="ARBA00022475"/>
    </source>
</evidence>
<dbReference type="InterPro" id="IPR018076">
    <property type="entry name" value="T2SS_GspF_dom"/>
</dbReference>
<keyword evidence="4 7" id="KW-0812">Transmembrane</keyword>
<keyword evidence="3" id="KW-1003">Cell membrane</keyword>
<accession>A0A1I4DTT4</accession>
<feature type="domain" description="Type II secretion system protein GspF" evidence="8">
    <location>
        <begin position="274"/>
        <end position="393"/>
    </location>
</feature>
<name>A0A1I4DTT4_9HYPH</name>
<dbReference type="Gene3D" id="1.20.81.30">
    <property type="entry name" value="Type II secretion system (T2SS), domain F"/>
    <property type="match status" value="2"/>
</dbReference>
<dbReference type="PRINTS" id="PR00812">
    <property type="entry name" value="BCTERIALGSPF"/>
</dbReference>
<evidence type="ECO:0000256" key="1">
    <source>
        <dbReference type="ARBA" id="ARBA00004651"/>
    </source>
</evidence>
<evidence type="ECO:0000256" key="5">
    <source>
        <dbReference type="ARBA" id="ARBA00022989"/>
    </source>
</evidence>
<proteinExistence type="inferred from homology"/>
<dbReference type="PANTHER" id="PTHR30012">
    <property type="entry name" value="GENERAL SECRETION PATHWAY PROTEIN"/>
    <property type="match status" value="1"/>
</dbReference>
<evidence type="ECO:0000256" key="7">
    <source>
        <dbReference type="SAM" id="Phobius"/>
    </source>
</evidence>
<dbReference type="Pfam" id="PF00482">
    <property type="entry name" value="T2SSF"/>
    <property type="match status" value="2"/>
</dbReference>
<feature type="transmembrane region" description="Helical" evidence="7">
    <location>
        <begin position="169"/>
        <end position="196"/>
    </location>
</feature>
<dbReference type="InterPro" id="IPR003004">
    <property type="entry name" value="GspF/PilC"/>
</dbReference>
<gene>
    <name evidence="9" type="ORF">SAMN04488125_106192</name>
</gene>
<evidence type="ECO:0000256" key="2">
    <source>
        <dbReference type="ARBA" id="ARBA00005745"/>
    </source>
</evidence>
<organism evidence="9 10">
    <name type="scientific">Methylorubrum salsuginis</name>
    <dbReference type="NCBI Taxonomy" id="414703"/>
    <lineage>
        <taxon>Bacteria</taxon>
        <taxon>Pseudomonadati</taxon>
        <taxon>Pseudomonadota</taxon>
        <taxon>Alphaproteobacteria</taxon>
        <taxon>Hyphomicrobiales</taxon>
        <taxon>Methylobacteriaceae</taxon>
        <taxon>Methylorubrum</taxon>
    </lineage>
</organism>
<dbReference type="InterPro" id="IPR042094">
    <property type="entry name" value="T2SS_GspF_sf"/>
</dbReference>
<sequence>MPRYAYQAYAADGRARSGKIEADSRQRAVAQLRADGLQVFAIEVAAMGPAPFWSRDLFGRDRVNDAARLAFLREFGTLVGAGLTVDRALRLVERQASAALKPILADILERVVSGASLSRAMAVHPQAFPADMVDIVRAGESTGTLVDVIGSLTGSIERRDAVRRHLSSAMIYPSLLVLMAIGTLVMIVVVLVPALAPLFDGTGREPPFAIRAAGALGDVVGKGWPWIVGGSALIALALVKFWPDPAFASARGRFALRLPLVREIVVGIELGRICRVLGTLLTAQVPIPDAVAATRPLAGNRVFRAALDEAGRRLTEGASLAAGLSSLKAHAPSTLNLIASGEQVNRLGPVLIHAAEMHETQTRQRIDRLLALMTPLVTVTVGGLIGGLIVSVMGAITSVGQLAQ</sequence>
<evidence type="ECO:0000256" key="6">
    <source>
        <dbReference type="ARBA" id="ARBA00023136"/>
    </source>
</evidence>
<reference evidence="10" key="1">
    <citation type="submission" date="2016-10" db="EMBL/GenBank/DDBJ databases">
        <authorList>
            <person name="Varghese N."/>
            <person name="Submissions S."/>
        </authorList>
    </citation>
    <scope>NUCLEOTIDE SEQUENCE [LARGE SCALE GENOMIC DNA]</scope>
    <source>
        <strain evidence="10">CGMCC 1.6474</strain>
    </source>
</reference>
<feature type="transmembrane region" description="Helical" evidence="7">
    <location>
        <begin position="224"/>
        <end position="243"/>
    </location>
</feature>
<dbReference type="GO" id="GO:0005886">
    <property type="term" value="C:plasma membrane"/>
    <property type="evidence" value="ECO:0007669"/>
    <property type="project" value="UniProtKB-SubCell"/>
</dbReference>
<dbReference type="OrthoDB" id="9805682at2"/>
<evidence type="ECO:0000313" key="10">
    <source>
        <dbReference type="Proteomes" id="UP000198804"/>
    </source>
</evidence>
<dbReference type="AlphaFoldDB" id="A0A1I4DTT4"/>
<comment type="subcellular location">
    <subcellularLocation>
        <location evidence="1">Cell membrane</location>
        <topology evidence="1">Multi-pass membrane protein</topology>
    </subcellularLocation>
</comment>